<dbReference type="STRING" id="10181.G5BD94"/>
<evidence type="ECO:0000313" key="3">
    <source>
        <dbReference type="EMBL" id="EHB07255.1"/>
    </source>
</evidence>
<proteinExistence type="predicted"/>
<dbReference type="SUPFAM" id="SSF53474">
    <property type="entry name" value="alpha/beta-Hydrolases"/>
    <property type="match status" value="1"/>
</dbReference>
<organism evidence="3 4">
    <name type="scientific">Heterocephalus glaber</name>
    <name type="common">Naked mole rat</name>
    <dbReference type="NCBI Taxonomy" id="10181"/>
    <lineage>
        <taxon>Eukaryota</taxon>
        <taxon>Metazoa</taxon>
        <taxon>Chordata</taxon>
        <taxon>Craniata</taxon>
        <taxon>Vertebrata</taxon>
        <taxon>Euteleostomi</taxon>
        <taxon>Mammalia</taxon>
        <taxon>Eutheria</taxon>
        <taxon>Euarchontoglires</taxon>
        <taxon>Glires</taxon>
        <taxon>Rodentia</taxon>
        <taxon>Hystricomorpha</taxon>
        <taxon>Bathyergidae</taxon>
        <taxon>Heterocephalus</taxon>
    </lineage>
</organism>
<dbReference type="Gene3D" id="3.40.50.1820">
    <property type="entry name" value="alpha/beta hydrolase"/>
    <property type="match status" value="1"/>
</dbReference>
<evidence type="ECO:0000259" key="2">
    <source>
        <dbReference type="Pfam" id="PF07859"/>
    </source>
</evidence>
<feature type="domain" description="Alpha/beta hydrolase fold-3" evidence="2">
    <location>
        <begin position="5"/>
        <end position="114"/>
    </location>
</feature>
<evidence type="ECO:0000256" key="1">
    <source>
        <dbReference type="ARBA" id="ARBA00022801"/>
    </source>
</evidence>
<dbReference type="InterPro" id="IPR029058">
    <property type="entry name" value="AB_hydrolase_fold"/>
</dbReference>
<protein>
    <submittedName>
        <fullName evidence="3">Arylacetamide deacetylase-like 4</fullName>
    </submittedName>
</protein>
<dbReference type="PANTHER" id="PTHR48081">
    <property type="entry name" value="AB HYDROLASE SUPERFAMILY PROTEIN C4A8.06C"/>
    <property type="match status" value="1"/>
</dbReference>
<dbReference type="Pfam" id="PF07859">
    <property type="entry name" value="Abhydrolase_3"/>
    <property type="match status" value="1"/>
</dbReference>
<dbReference type="InParanoid" id="G5BD94"/>
<dbReference type="Proteomes" id="UP000006813">
    <property type="component" value="Unassembled WGS sequence"/>
</dbReference>
<gene>
    <name evidence="3" type="ORF">GW7_15816</name>
</gene>
<evidence type="ECO:0000313" key="4">
    <source>
        <dbReference type="Proteomes" id="UP000006813"/>
    </source>
</evidence>
<feature type="non-terminal residue" evidence="3">
    <location>
        <position position="1"/>
    </location>
</feature>
<dbReference type="EMBL" id="JH169651">
    <property type="protein sequence ID" value="EHB07255.1"/>
    <property type="molecule type" value="Genomic_DNA"/>
</dbReference>
<dbReference type="AlphaFoldDB" id="G5BD94"/>
<reference evidence="3 4" key="1">
    <citation type="journal article" date="2011" name="Nature">
        <title>Genome sequencing reveals insights into physiology and longevity of the naked mole rat.</title>
        <authorList>
            <person name="Kim E.B."/>
            <person name="Fang X."/>
            <person name="Fushan A.A."/>
            <person name="Huang Z."/>
            <person name="Lobanov A.V."/>
            <person name="Han L."/>
            <person name="Marino S.M."/>
            <person name="Sun X."/>
            <person name="Turanov A.A."/>
            <person name="Yang P."/>
            <person name="Yim S.H."/>
            <person name="Zhao X."/>
            <person name="Kasaikina M.V."/>
            <person name="Stoletzki N."/>
            <person name="Peng C."/>
            <person name="Polak P."/>
            <person name="Xiong Z."/>
            <person name="Kiezun A."/>
            <person name="Zhu Y."/>
            <person name="Chen Y."/>
            <person name="Kryukov G.V."/>
            <person name="Zhang Q."/>
            <person name="Peshkin L."/>
            <person name="Yang L."/>
            <person name="Bronson R.T."/>
            <person name="Buffenstein R."/>
            <person name="Wang B."/>
            <person name="Han C."/>
            <person name="Li Q."/>
            <person name="Chen L."/>
            <person name="Zhao W."/>
            <person name="Sunyaev S.R."/>
            <person name="Park T.J."/>
            <person name="Zhang G."/>
            <person name="Wang J."/>
            <person name="Gladyshev V.N."/>
        </authorList>
    </citation>
    <scope>NUCLEOTIDE SEQUENCE [LARGE SCALE GENOMIC DNA]</scope>
</reference>
<dbReference type="InterPro" id="IPR050300">
    <property type="entry name" value="GDXG_lipolytic_enzyme"/>
</dbReference>
<dbReference type="InterPro" id="IPR013094">
    <property type="entry name" value="AB_hydrolase_3"/>
</dbReference>
<keyword evidence="1" id="KW-0378">Hydrolase</keyword>
<dbReference type="eggNOG" id="KOG1515">
    <property type="taxonomic scope" value="Eukaryota"/>
</dbReference>
<dbReference type="GO" id="GO:0016787">
    <property type="term" value="F:hydrolase activity"/>
    <property type="evidence" value="ECO:0007669"/>
    <property type="project" value="UniProtKB-KW"/>
</dbReference>
<name>G5BD94_HETGA</name>
<sequence>VLFFLRYRQLPDHHYPVIYQDCLNATMKFLKGAGAYGVEPSQVVICGESIGASTVAMVSQALAGRTNLPQIRAQVLISPVLQLLNLQLPSFREMKNVSFLTLDIFMTCLCRYLDNDLFWQAALMKGACILPEDWKKYWKWLSSDNISNRLKNKDQEPQFPGPFNESAYLETKQWLYIKNSALLEDDEIIAQLPEAFLVSYGYDILRDDTMLYKKHLEDRGGGGPMSWYHVEGGFHGCVVLFDRKPFSFPCSQDTTNGVVSYIKGI</sequence>
<accession>G5BD94</accession>
<dbReference type="PANTHER" id="PTHR48081:SF32">
    <property type="entry name" value="ALPHA_BETA HYDROLASE FOLD-3 DOMAIN-CONTAINING PROTEIN"/>
    <property type="match status" value="1"/>
</dbReference>